<dbReference type="EMBL" id="NMQE01000043">
    <property type="protein sequence ID" value="PMB27236.1"/>
    <property type="molecule type" value="Genomic_DNA"/>
</dbReference>
<organism evidence="1 2">
    <name type="scientific">Fischerella thermalis CCMEE 5318</name>
    <dbReference type="NCBI Taxonomy" id="2019666"/>
    <lineage>
        <taxon>Bacteria</taxon>
        <taxon>Bacillati</taxon>
        <taxon>Cyanobacteriota</taxon>
        <taxon>Cyanophyceae</taxon>
        <taxon>Nostocales</taxon>
        <taxon>Hapalosiphonaceae</taxon>
        <taxon>Fischerella</taxon>
    </lineage>
</organism>
<dbReference type="SUPFAM" id="SSF52540">
    <property type="entry name" value="P-loop containing nucleoside triphosphate hydrolases"/>
    <property type="match status" value="1"/>
</dbReference>
<accession>A0A2N6LNS6</accession>
<reference evidence="1 2" key="1">
    <citation type="submission" date="2017-07" db="EMBL/GenBank/DDBJ databases">
        <title>Genomes of Fischerella (Mastigocladus) sp. strains.</title>
        <authorList>
            <person name="Miller S.R."/>
        </authorList>
    </citation>
    <scope>NUCLEOTIDE SEQUENCE [LARGE SCALE GENOMIC DNA]</scope>
    <source>
        <strain evidence="1 2">CCMEE 5318</strain>
    </source>
</reference>
<evidence type="ECO:0000313" key="1">
    <source>
        <dbReference type="EMBL" id="PMB27236.1"/>
    </source>
</evidence>
<protein>
    <submittedName>
        <fullName evidence="1">Uncharacterized protein</fullName>
    </submittedName>
</protein>
<dbReference type="RefSeq" id="WP_102180222.1">
    <property type="nucleotide sequence ID" value="NZ_NMQE01000043.1"/>
</dbReference>
<sequence>MLNCLFASYQARIRIVYLEAPWPELLRRNRDRPAKVPEKVLYRMKNRLEMRNITEVQVVDWVVFNERIQQRFSVITI</sequence>
<dbReference type="Pfam" id="PF13671">
    <property type="entry name" value="AAA_33"/>
    <property type="match status" value="1"/>
</dbReference>
<dbReference type="AlphaFoldDB" id="A0A2N6LNS6"/>
<evidence type="ECO:0000313" key="2">
    <source>
        <dbReference type="Proteomes" id="UP000235081"/>
    </source>
</evidence>
<proteinExistence type="predicted"/>
<comment type="caution">
    <text evidence="1">The sequence shown here is derived from an EMBL/GenBank/DDBJ whole genome shotgun (WGS) entry which is preliminary data.</text>
</comment>
<dbReference type="Gene3D" id="3.40.50.300">
    <property type="entry name" value="P-loop containing nucleotide triphosphate hydrolases"/>
    <property type="match status" value="1"/>
</dbReference>
<name>A0A2N6LNS6_9CYAN</name>
<dbReference type="InterPro" id="IPR027417">
    <property type="entry name" value="P-loop_NTPase"/>
</dbReference>
<dbReference type="Proteomes" id="UP000235081">
    <property type="component" value="Unassembled WGS sequence"/>
</dbReference>
<gene>
    <name evidence="1" type="ORF">CEN46_01905</name>
</gene>